<evidence type="ECO:0000313" key="1">
    <source>
        <dbReference type="EMBL" id="CAI9543195.1"/>
    </source>
</evidence>
<accession>A0ABN9B6N5</accession>
<sequence>MISVSLDAGDPVQLSQSRSALIIRTLIISTQQCHPAVHISASHQCHPSVPPSSCAQQCH</sequence>
<organism evidence="1 2">
    <name type="scientific">Staurois parvus</name>
    <dbReference type="NCBI Taxonomy" id="386267"/>
    <lineage>
        <taxon>Eukaryota</taxon>
        <taxon>Metazoa</taxon>
        <taxon>Chordata</taxon>
        <taxon>Craniata</taxon>
        <taxon>Vertebrata</taxon>
        <taxon>Euteleostomi</taxon>
        <taxon>Amphibia</taxon>
        <taxon>Batrachia</taxon>
        <taxon>Anura</taxon>
        <taxon>Neobatrachia</taxon>
        <taxon>Ranoidea</taxon>
        <taxon>Ranidae</taxon>
        <taxon>Staurois</taxon>
    </lineage>
</organism>
<protein>
    <submittedName>
        <fullName evidence="1">Uncharacterized protein</fullName>
    </submittedName>
</protein>
<reference evidence="1" key="1">
    <citation type="submission" date="2023-05" db="EMBL/GenBank/DDBJ databases">
        <authorList>
            <person name="Stuckert A."/>
        </authorList>
    </citation>
    <scope>NUCLEOTIDE SEQUENCE</scope>
</reference>
<name>A0ABN9B6N5_9NEOB</name>
<dbReference type="Proteomes" id="UP001162483">
    <property type="component" value="Unassembled WGS sequence"/>
</dbReference>
<feature type="non-terminal residue" evidence="1">
    <location>
        <position position="59"/>
    </location>
</feature>
<proteinExistence type="predicted"/>
<dbReference type="EMBL" id="CATNWA010002552">
    <property type="protein sequence ID" value="CAI9543195.1"/>
    <property type="molecule type" value="Genomic_DNA"/>
</dbReference>
<evidence type="ECO:0000313" key="2">
    <source>
        <dbReference type="Proteomes" id="UP001162483"/>
    </source>
</evidence>
<gene>
    <name evidence="1" type="ORF">SPARVUS_LOCUS2243247</name>
</gene>
<comment type="caution">
    <text evidence="1">The sequence shown here is derived from an EMBL/GenBank/DDBJ whole genome shotgun (WGS) entry which is preliminary data.</text>
</comment>
<keyword evidence="2" id="KW-1185">Reference proteome</keyword>